<keyword evidence="2" id="KW-1185">Reference proteome</keyword>
<dbReference type="AlphaFoldDB" id="A0AAV4RFR7"/>
<proteinExistence type="predicted"/>
<evidence type="ECO:0000313" key="2">
    <source>
        <dbReference type="Proteomes" id="UP001054945"/>
    </source>
</evidence>
<comment type="caution">
    <text evidence="1">The sequence shown here is derived from an EMBL/GenBank/DDBJ whole genome shotgun (WGS) entry which is preliminary data.</text>
</comment>
<accession>A0AAV4RFR7</accession>
<organism evidence="1 2">
    <name type="scientific">Caerostris extrusa</name>
    <name type="common">Bark spider</name>
    <name type="synonym">Caerostris bankana</name>
    <dbReference type="NCBI Taxonomy" id="172846"/>
    <lineage>
        <taxon>Eukaryota</taxon>
        <taxon>Metazoa</taxon>
        <taxon>Ecdysozoa</taxon>
        <taxon>Arthropoda</taxon>
        <taxon>Chelicerata</taxon>
        <taxon>Arachnida</taxon>
        <taxon>Araneae</taxon>
        <taxon>Araneomorphae</taxon>
        <taxon>Entelegynae</taxon>
        <taxon>Araneoidea</taxon>
        <taxon>Araneidae</taxon>
        <taxon>Caerostris</taxon>
    </lineage>
</organism>
<gene>
    <name evidence="1" type="ORF">CEXT_15791</name>
</gene>
<sequence length="142" mass="16732">MDRDENLLDMDIPYCDDDHEVMKTGQQHFRDTSLVSCTWIYSSKNASKPIENMMKQPLAKLYWTKNIDSIAVISKVTDEKYWLSFCHVLSNSCSCRFNMDRDKHLLDMDLSEDRVTAFQKYKSCELYIDTVVEKALKLIENR</sequence>
<dbReference type="EMBL" id="BPLR01007737">
    <property type="protein sequence ID" value="GIY19292.1"/>
    <property type="molecule type" value="Genomic_DNA"/>
</dbReference>
<protein>
    <submittedName>
        <fullName evidence="1">Uncharacterized protein</fullName>
    </submittedName>
</protein>
<dbReference type="Proteomes" id="UP001054945">
    <property type="component" value="Unassembled WGS sequence"/>
</dbReference>
<name>A0AAV4RFR7_CAEEX</name>
<evidence type="ECO:0000313" key="1">
    <source>
        <dbReference type="EMBL" id="GIY19292.1"/>
    </source>
</evidence>
<reference evidence="1 2" key="1">
    <citation type="submission" date="2021-06" db="EMBL/GenBank/DDBJ databases">
        <title>Caerostris extrusa draft genome.</title>
        <authorList>
            <person name="Kono N."/>
            <person name="Arakawa K."/>
        </authorList>
    </citation>
    <scope>NUCLEOTIDE SEQUENCE [LARGE SCALE GENOMIC DNA]</scope>
</reference>